<dbReference type="EMBL" id="JH793916">
    <property type="protein sequence ID" value="ELQ43829.1"/>
    <property type="molecule type" value="Genomic_DNA"/>
</dbReference>
<feature type="region of interest" description="Disordered" evidence="1">
    <location>
        <begin position="202"/>
        <end position="235"/>
    </location>
</feature>
<organism evidence="2">
    <name type="scientific">Pyricularia oryzae (strain Y34)</name>
    <name type="common">Rice blast fungus</name>
    <name type="synonym">Magnaporthe oryzae</name>
    <dbReference type="NCBI Taxonomy" id="1143189"/>
    <lineage>
        <taxon>Eukaryota</taxon>
        <taxon>Fungi</taxon>
        <taxon>Dikarya</taxon>
        <taxon>Ascomycota</taxon>
        <taxon>Pezizomycotina</taxon>
        <taxon>Sordariomycetes</taxon>
        <taxon>Sordariomycetidae</taxon>
        <taxon>Magnaporthales</taxon>
        <taxon>Pyriculariaceae</taxon>
        <taxon>Pyricularia</taxon>
    </lineage>
</organism>
<reference evidence="2" key="1">
    <citation type="journal article" date="2012" name="PLoS Genet.">
        <title>Comparative analysis of the genomes of two field isolates of the rice blast fungus Magnaporthe oryzae.</title>
        <authorList>
            <person name="Xue M."/>
            <person name="Yang J."/>
            <person name="Li Z."/>
            <person name="Hu S."/>
            <person name="Yao N."/>
            <person name="Dean R.A."/>
            <person name="Zhao W."/>
            <person name="Shen M."/>
            <person name="Zhang H."/>
            <person name="Li C."/>
            <person name="Liu L."/>
            <person name="Cao L."/>
            <person name="Xu X."/>
            <person name="Xing Y."/>
            <person name="Hsiang T."/>
            <person name="Zhang Z."/>
            <person name="Xu J.R."/>
            <person name="Peng Y.L."/>
        </authorList>
    </citation>
    <scope>NUCLEOTIDE SEQUENCE</scope>
    <source>
        <strain evidence="2">Y34</strain>
    </source>
</reference>
<dbReference type="Proteomes" id="UP000011086">
    <property type="component" value="Unassembled WGS sequence"/>
</dbReference>
<protein>
    <submittedName>
        <fullName evidence="2">Uncharacterized protein</fullName>
    </submittedName>
</protein>
<dbReference type="SMR" id="A0AA97P8B4"/>
<sequence length="291" mass="30945">MSPCGTVELPCPGRMRPTLDCPGPMGHSKHAASIEGGLEGWSGVNDISVVARDDALLAWKATGRLAEWLNERDSGSKPYREDGGRRSPMHKPTRFSVSFATRWAASTDKVKGKGCGTEAREALGTASSTPLLERANDLGSWKVLIALYGSHICSHGTRKGVIGSKVAAFALSRISLFDGERGKRLRRYAEQSNLEGGVAKNILSKGAHNEQPPSSRAKGNGRISHPDRQPGLPDSGTGGLPMWLNFCYLALIGCVAPTNTEKGPTDPGPAREKGYTWAPGPFSGRGAREGV</sequence>
<name>A0AA97P8B4_PYRO3</name>
<gene>
    <name evidence="2" type="ORF">OOU_Y34scaffold00126g32</name>
</gene>
<accession>A0AA97P8B4</accession>
<feature type="region of interest" description="Disordered" evidence="1">
    <location>
        <begin position="260"/>
        <end position="291"/>
    </location>
</feature>
<evidence type="ECO:0000313" key="2">
    <source>
        <dbReference type="EMBL" id="ELQ43829.1"/>
    </source>
</evidence>
<dbReference type="AlphaFoldDB" id="A0AA97P8B4"/>
<evidence type="ECO:0000256" key="1">
    <source>
        <dbReference type="SAM" id="MobiDB-lite"/>
    </source>
</evidence>
<proteinExistence type="predicted"/>